<dbReference type="RefSeq" id="WP_053550426.1">
    <property type="nucleotide sequence ID" value="NZ_CP010802.1"/>
</dbReference>
<sequence length="404" mass="45859">MKRDGREKIIFFSTTLAYFLVALEVLFMITPFALYFYGVYGPILEFLSSYRLTAWTAEFFLPHMVFVADPLLIGISYLQALFVIGMALFFVAAIPLYIGRLTGRGVVAFGPYARIRHPQYLSLALSGLGLLIYWPRFIVLLFYLFMLFAYFFLARNEESRMKREQPGEYQQYMARTWMFLPGEPGGRIFRAVFGRLPSRGLGLFLLVVLVFVSAVGGAFLLRGYTLDRLPQVQVGDLELVSVYPRPMEEVSALFALADGEEAVRAAVSEKQMHLAYSMPGDFFLTGLILREGPRYSEAKLKRYPYLRDPESQRHSGGVVKFFRLGYKYFQTIGSTRRVYDYERLVFVETLGLDGQPVAPDQVLAPGVRRYPALVVDIDAETHEVLAVTAVSGSNAWGRLPMPNF</sequence>
<accession>A0A0M4DHL9</accession>
<gene>
    <name evidence="2" type="ORF">DSOUD_1528</name>
</gene>
<dbReference type="EMBL" id="CP010802">
    <property type="protein sequence ID" value="ALC16307.1"/>
    <property type="molecule type" value="Genomic_DNA"/>
</dbReference>
<keyword evidence="2" id="KW-0489">Methyltransferase</keyword>
<evidence type="ECO:0000313" key="2">
    <source>
        <dbReference type="EMBL" id="ALC16307.1"/>
    </source>
</evidence>
<keyword evidence="1" id="KW-1133">Transmembrane helix</keyword>
<feature type="transmembrane region" description="Helical" evidence="1">
    <location>
        <begin position="80"/>
        <end position="98"/>
    </location>
</feature>
<feature type="transmembrane region" description="Helical" evidence="1">
    <location>
        <begin position="200"/>
        <end position="221"/>
    </location>
</feature>
<feature type="transmembrane region" description="Helical" evidence="1">
    <location>
        <begin position="52"/>
        <end position="73"/>
    </location>
</feature>
<dbReference type="Gene3D" id="1.20.120.1630">
    <property type="match status" value="1"/>
</dbReference>
<keyword evidence="3" id="KW-1185">Reference proteome</keyword>
<feature type="transmembrane region" description="Helical" evidence="1">
    <location>
        <begin position="131"/>
        <end position="153"/>
    </location>
</feature>
<evidence type="ECO:0000313" key="3">
    <source>
        <dbReference type="Proteomes" id="UP000057158"/>
    </source>
</evidence>
<dbReference type="STRING" id="1603606.DSOUD_1528"/>
<proteinExistence type="predicted"/>
<keyword evidence="2" id="KW-0808">Transferase</keyword>
<feature type="transmembrane region" description="Helical" evidence="1">
    <location>
        <begin position="9"/>
        <end position="40"/>
    </location>
</feature>
<dbReference type="Proteomes" id="UP000057158">
    <property type="component" value="Chromosome"/>
</dbReference>
<protein>
    <submittedName>
        <fullName evidence="2">Protein-S-isoprenylcysteine O-methyltransferase Ste14</fullName>
    </submittedName>
</protein>
<keyword evidence="1" id="KW-0812">Transmembrane</keyword>
<name>A0A0M4DHL9_9BACT</name>
<dbReference type="PATRIC" id="fig|1603606.3.peg.1664"/>
<dbReference type="KEGG" id="des:DSOUD_1528"/>
<evidence type="ECO:0000256" key="1">
    <source>
        <dbReference type="SAM" id="Phobius"/>
    </source>
</evidence>
<organism evidence="2 3">
    <name type="scientific">Desulfuromonas soudanensis</name>
    <dbReference type="NCBI Taxonomy" id="1603606"/>
    <lineage>
        <taxon>Bacteria</taxon>
        <taxon>Pseudomonadati</taxon>
        <taxon>Thermodesulfobacteriota</taxon>
        <taxon>Desulfuromonadia</taxon>
        <taxon>Desulfuromonadales</taxon>
        <taxon>Desulfuromonadaceae</taxon>
        <taxon>Desulfuromonas</taxon>
    </lineage>
</organism>
<reference evidence="2 3" key="1">
    <citation type="submission" date="2015-07" db="EMBL/GenBank/DDBJ databases">
        <title>Isolation and Genomic Characterization of a Novel Halophilic Metal-Reducing Deltaproteobacterium from the Deep Subsurface.</title>
        <authorList>
            <person name="Badalamenti J.P."/>
            <person name="Summers Z.M."/>
            <person name="Gralnick J.A."/>
            <person name="Bond D.R."/>
        </authorList>
    </citation>
    <scope>NUCLEOTIDE SEQUENCE [LARGE SCALE GENOMIC DNA]</scope>
    <source>
        <strain evidence="2 3">WTL</strain>
    </source>
</reference>
<keyword evidence="1" id="KW-0472">Membrane</keyword>
<dbReference type="GO" id="GO:0008168">
    <property type="term" value="F:methyltransferase activity"/>
    <property type="evidence" value="ECO:0007669"/>
    <property type="project" value="UniProtKB-KW"/>
</dbReference>
<dbReference type="GO" id="GO:0032259">
    <property type="term" value="P:methylation"/>
    <property type="evidence" value="ECO:0007669"/>
    <property type="project" value="UniProtKB-KW"/>
</dbReference>
<dbReference type="OrthoDB" id="5417332at2"/>
<dbReference type="AlphaFoldDB" id="A0A0M4DHL9"/>